<evidence type="ECO:0000256" key="1">
    <source>
        <dbReference type="SAM" id="Phobius"/>
    </source>
</evidence>
<keyword evidence="1" id="KW-1133">Transmembrane helix</keyword>
<dbReference type="Proteomes" id="UP001165283">
    <property type="component" value="Unassembled WGS sequence"/>
</dbReference>
<keyword evidence="3" id="KW-1185">Reference proteome</keyword>
<feature type="transmembrane region" description="Helical" evidence="1">
    <location>
        <begin position="139"/>
        <end position="163"/>
    </location>
</feature>
<keyword evidence="1" id="KW-0472">Membrane</keyword>
<sequence>MNERGNDPSDRVPAELAGLDAELPDAREVQRTLERRVDPGPTALGVSVGVVLLLVALVLPWTGPVQGWTVLAGSEWIGPLPRLFVSIAIGVGVLGSALALVLRWWALAWLCAVGSGIGVVTGVWAIWSRQTVVPDGGTGPGIGLVVAEVAVIVLTVCWVRIALRR</sequence>
<organism evidence="2 3">
    <name type="scientific">Pseudonocardia humida</name>
    <dbReference type="NCBI Taxonomy" id="2800819"/>
    <lineage>
        <taxon>Bacteria</taxon>
        <taxon>Bacillati</taxon>
        <taxon>Actinomycetota</taxon>
        <taxon>Actinomycetes</taxon>
        <taxon>Pseudonocardiales</taxon>
        <taxon>Pseudonocardiaceae</taxon>
        <taxon>Pseudonocardia</taxon>
    </lineage>
</organism>
<evidence type="ECO:0000313" key="2">
    <source>
        <dbReference type="EMBL" id="MCO1660841.1"/>
    </source>
</evidence>
<dbReference type="EMBL" id="JAGSOV010000096">
    <property type="protein sequence ID" value="MCO1660841.1"/>
    <property type="molecule type" value="Genomic_DNA"/>
</dbReference>
<comment type="caution">
    <text evidence="2">The sequence shown here is derived from an EMBL/GenBank/DDBJ whole genome shotgun (WGS) entry which is preliminary data.</text>
</comment>
<keyword evidence="1" id="KW-0812">Transmembrane</keyword>
<evidence type="ECO:0000313" key="3">
    <source>
        <dbReference type="Proteomes" id="UP001165283"/>
    </source>
</evidence>
<feature type="transmembrane region" description="Helical" evidence="1">
    <location>
        <begin position="43"/>
        <end position="63"/>
    </location>
</feature>
<dbReference type="RefSeq" id="WP_252446375.1">
    <property type="nucleotide sequence ID" value="NZ_JAGSOV010000096.1"/>
</dbReference>
<proteinExistence type="predicted"/>
<reference evidence="2" key="1">
    <citation type="submission" date="2021-04" db="EMBL/GenBank/DDBJ databases">
        <title>Pseudonocardia sp. nov., isolated from sandy soil of mangrove forest.</title>
        <authorList>
            <person name="Zan Z."/>
            <person name="Huang R."/>
            <person name="Liu W."/>
        </authorList>
    </citation>
    <scope>NUCLEOTIDE SEQUENCE</scope>
    <source>
        <strain evidence="2">S2-4</strain>
    </source>
</reference>
<feature type="transmembrane region" description="Helical" evidence="1">
    <location>
        <begin position="83"/>
        <end position="102"/>
    </location>
</feature>
<protein>
    <submittedName>
        <fullName evidence="2">Uncharacterized protein</fullName>
    </submittedName>
</protein>
<name>A0ABT1ACQ2_9PSEU</name>
<accession>A0ABT1ACQ2</accession>
<gene>
    <name evidence="2" type="ORF">KDL28_37920</name>
</gene>
<feature type="transmembrane region" description="Helical" evidence="1">
    <location>
        <begin position="107"/>
        <end position="127"/>
    </location>
</feature>